<evidence type="ECO:0000256" key="1">
    <source>
        <dbReference type="SAM" id="SignalP"/>
    </source>
</evidence>
<keyword evidence="1" id="KW-0732">Signal</keyword>
<reference evidence="2 3" key="1">
    <citation type="journal article" date="2024" name="Chem. Sci.">
        <title>Discovery of megapolipeptins by genome mining of a Burkholderiales bacteria collection.</title>
        <authorList>
            <person name="Paulo B.S."/>
            <person name="Recchia M.J.J."/>
            <person name="Lee S."/>
            <person name="Fergusson C.H."/>
            <person name="Romanowski S.B."/>
            <person name="Hernandez A."/>
            <person name="Krull N."/>
            <person name="Liu D.Y."/>
            <person name="Cavanagh H."/>
            <person name="Bos A."/>
            <person name="Gray C.A."/>
            <person name="Murphy B.T."/>
            <person name="Linington R.G."/>
            <person name="Eustaquio A.S."/>
        </authorList>
    </citation>
    <scope>NUCLEOTIDE SEQUENCE [LARGE SCALE GENOMIC DNA]</scope>
    <source>
        <strain evidence="2 3">RL21-008-BIB-A</strain>
    </source>
</reference>
<feature type="chain" id="PRO_5046363543" evidence="1">
    <location>
        <begin position="21"/>
        <end position="227"/>
    </location>
</feature>
<sequence length="227" mass="23874">MKQKLFAIVLIAALPHVALAGGSAELRVTGRIVPDACVTSFSSGGVADYGQISTSAMQAGNATVLSRKQITLSVACAIPTNVAIKLVDNKSSAVVPGLVRTSYGSVQGRNDQYNFGISNDQGRQIGGYIISFDNQAATASKASGVSNAAPTLEMNDARSGSSWRVTNDRAVRKDAFYTWAASGTAPMKIRNVQTSLSIQAIVDKPENLPLKDEVPLSGSATFELMYL</sequence>
<proteinExistence type="predicted"/>
<comment type="caution">
    <text evidence="2">The sequence shown here is derived from an EMBL/GenBank/DDBJ whole genome shotgun (WGS) entry which is preliminary data.</text>
</comment>
<protein>
    <submittedName>
        <fullName evidence="2">DUF1120 domain-containing protein</fullName>
    </submittedName>
</protein>
<name>A0ABW9AH16_9BURK</name>
<feature type="signal peptide" evidence="1">
    <location>
        <begin position="1"/>
        <end position="20"/>
    </location>
</feature>
<evidence type="ECO:0000313" key="2">
    <source>
        <dbReference type="EMBL" id="MFL9927539.1"/>
    </source>
</evidence>
<dbReference type="Proteomes" id="UP001629246">
    <property type="component" value="Unassembled WGS sequence"/>
</dbReference>
<keyword evidence="3" id="KW-1185">Reference proteome</keyword>
<dbReference type="EMBL" id="JAQQFM010000017">
    <property type="protein sequence ID" value="MFL9927539.1"/>
    <property type="molecule type" value="Genomic_DNA"/>
</dbReference>
<evidence type="ECO:0000313" key="3">
    <source>
        <dbReference type="Proteomes" id="UP001629246"/>
    </source>
</evidence>
<dbReference type="Pfam" id="PF06551">
    <property type="entry name" value="DUF1120"/>
    <property type="match status" value="1"/>
</dbReference>
<dbReference type="RefSeq" id="WP_408160775.1">
    <property type="nucleotide sequence ID" value="NZ_JAQQFM010000017.1"/>
</dbReference>
<organism evidence="2 3">
    <name type="scientific">Herbaspirillum lusitanum</name>
    <dbReference type="NCBI Taxonomy" id="213312"/>
    <lineage>
        <taxon>Bacteria</taxon>
        <taxon>Pseudomonadati</taxon>
        <taxon>Pseudomonadota</taxon>
        <taxon>Betaproteobacteria</taxon>
        <taxon>Burkholderiales</taxon>
        <taxon>Oxalobacteraceae</taxon>
        <taxon>Herbaspirillum</taxon>
    </lineage>
</organism>
<dbReference type="InterPro" id="IPR010546">
    <property type="entry name" value="DUF1120"/>
</dbReference>
<accession>A0ABW9AH16</accession>
<gene>
    <name evidence="2" type="ORF">PQR62_24920</name>
</gene>